<feature type="transmembrane region" description="Helical" evidence="6">
    <location>
        <begin position="292"/>
        <end position="309"/>
    </location>
</feature>
<evidence type="ECO:0000313" key="9">
    <source>
        <dbReference type="EMBL" id="AEV34294.1"/>
    </source>
</evidence>
<dbReference type="InterPro" id="IPR004477">
    <property type="entry name" value="ComEC_N"/>
</dbReference>
<dbReference type="InterPro" id="IPR025405">
    <property type="entry name" value="DUF4131"/>
</dbReference>
<dbReference type="NCBIfam" id="TIGR00360">
    <property type="entry name" value="ComEC_N-term"/>
    <property type="match status" value="1"/>
</dbReference>
<gene>
    <name evidence="9" type="ordered locus">Oweho_3343</name>
</gene>
<dbReference type="PANTHER" id="PTHR30619">
    <property type="entry name" value="DNA INTERNALIZATION/COMPETENCE PROTEIN COMEC/REC2"/>
    <property type="match status" value="1"/>
</dbReference>
<sequence length="693" mass="79003">MIAQRYPVFRVFLLFCAGILLANFVDVSFHFFAILTGVSLLLAIFLAFFPPVFYSFRWRWMFGLVVSIFFVSLGVFITHLYGETNFKNHISDLPEGKRYYEVELLEDPLEKARSYGMQVKLLSFSNENEKLVEGSLKMMLYLQKSREASALRYGDRIVINTSVNKLRGPQNPFEFDYRDFLNLKAIYAQAYADSTSYKLASTGHGWAILRFAKNVRRHFLKAVDGWNLPESQAAITKALLLGYRYDIDDNTLKAYASAGAMHVLAVSGLHVGIVYTLAGYLLFFLMRIKRGAIVKSIILILLLWMFALITGMSASVVRAATMFTFVAIGTSLKRYTSIYNTILGSAILLLIIRPSYLFEVGFQLSYAAVFGIVWIQPKLSTLFRPSTKVVKLFWDITTVSIAAQVATFPLGLYYFHQFPTLFLVSNLIVIPVVTVLMYLGLLLLVLSSMGVVWLTLIKFYSGWLWLMNTGVQWVEKQAAFLITEIHVSRLELVLLYVLIFSGFLWLTKGGYKRLVLSMLCIIFIGISQLYEKHNLQQAATMVVYSAKGHAAIGLYHPSQSLFIADSAFLHDDDVLTFHVKHHWWALDAKPQYYCLEEVCTKSNSWNNKGLFSFCGKLICIPNEGELVLPKADFYVINEGYPNWKIENLMLSKIILGNSLRYSQRKKWKEFCLKNKLAFHDLNSEGAFQIVLNP</sequence>
<feature type="transmembrane region" description="Helical" evidence="6">
    <location>
        <begin position="31"/>
        <end position="53"/>
    </location>
</feature>
<dbReference type="PANTHER" id="PTHR30619:SF1">
    <property type="entry name" value="RECOMBINATION PROTEIN 2"/>
    <property type="match status" value="1"/>
</dbReference>
<dbReference type="RefSeq" id="WP_014203641.1">
    <property type="nucleotide sequence ID" value="NC_016599.1"/>
</dbReference>
<dbReference type="InterPro" id="IPR052159">
    <property type="entry name" value="Competence_DNA_uptake"/>
</dbReference>
<dbReference type="AlphaFoldDB" id="G8R4Y0"/>
<reference evidence="9 10" key="1">
    <citation type="journal article" date="2012" name="Stand. Genomic Sci.">
        <title>Genome sequence of the orange-pigmented seawater bacterium Owenweeksia hongkongensis type strain (UST20020801(T)).</title>
        <authorList>
            <person name="Riedel T."/>
            <person name="Held B."/>
            <person name="Nolan M."/>
            <person name="Lucas S."/>
            <person name="Lapidus A."/>
            <person name="Tice H."/>
            <person name="Del Rio T.G."/>
            <person name="Cheng J.F."/>
            <person name="Han C."/>
            <person name="Tapia R."/>
            <person name="Goodwin L.A."/>
            <person name="Pitluck S."/>
            <person name="Liolios K."/>
            <person name="Mavromatis K."/>
            <person name="Pagani I."/>
            <person name="Ivanova N."/>
            <person name="Mikhailova N."/>
            <person name="Pati A."/>
            <person name="Chen A."/>
            <person name="Palaniappan K."/>
            <person name="Rohde M."/>
            <person name="Tindall B.J."/>
            <person name="Detter J.C."/>
            <person name="Goker M."/>
            <person name="Woyke T."/>
            <person name="Bristow J."/>
            <person name="Eisen J.A."/>
            <person name="Markowitz V."/>
            <person name="Hugenholtz P."/>
            <person name="Klenk H.P."/>
            <person name="Kyrpides N.C."/>
        </authorList>
    </citation>
    <scope>NUCLEOTIDE SEQUENCE</scope>
    <source>
        <strain evidence="10">DSM 17368 / JCM 12287 / NRRL B-23963</strain>
    </source>
</reference>
<protein>
    <submittedName>
        <fullName evidence="9">ComEC/Rec2-related protein</fullName>
    </submittedName>
</protein>
<evidence type="ECO:0000256" key="4">
    <source>
        <dbReference type="ARBA" id="ARBA00022989"/>
    </source>
</evidence>
<evidence type="ECO:0000256" key="2">
    <source>
        <dbReference type="ARBA" id="ARBA00022475"/>
    </source>
</evidence>
<feature type="transmembrane region" description="Helical" evidence="6">
    <location>
        <begin position="514"/>
        <end position="530"/>
    </location>
</feature>
<feature type="transmembrane region" description="Helical" evidence="6">
    <location>
        <begin position="60"/>
        <end position="81"/>
    </location>
</feature>
<keyword evidence="4 6" id="KW-1133">Transmembrane helix</keyword>
<feature type="domain" description="ComEC/Rec2-related protein" evidence="7">
    <location>
        <begin position="239"/>
        <end position="507"/>
    </location>
</feature>
<dbReference type="HOGENOM" id="CLU_010363_5_0_10"/>
<dbReference type="STRING" id="926562.Oweho_3343"/>
<dbReference type="eggNOG" id="COG0658">
    <property type="taxonomic scope" value="Bacteria"/>
</dbReference>
<proteinExistence type="predicted"/>
<keyword evidence="10" id="KW-1185">Reference proteome</keyword>
<feature type="transmembrane region" description="Helical" evidence="6">
    <location>
        <begin position="364"/>
        <end position="380"/>
    </location>
</feature>
<feature type="domain" description="DUF4131" evidence="8">
    <location>
        <begin position="31"/>
        <end position="195"/>
    </location>
</feature>
<feature type="transmembrane region" description="Helical" evidence="6">
    <location>
        <begin position="392"/>
        <end position="415"/>
    </location>
</feature>
<dbReference type="KEGG" id="oho:Oweho_3343"/>
<feature type="transmembrane region" description="Helical" evidence="6">
    <location>
        <begin position="260"/>
        <end position="285"/>
    </location>
</feature>
<dbReference type="Pfam" id="PF13567">
    <property type="entry name" value="DUF4131"/>
    <property type="match status" value="1"/>
</dbReference>
<dbReference type="Pfam" id="PF03772">
    <property type="entry name" value="Competence"/>
    <property type="match status" value="1"/>
</dbReference>
<feature type="transmembrane region" description="Helical" evidence="6">
    <location>
        <begin position="7"/>
        <end position="25"/>
    </location>
</feature>
<evidence type="ECO:0000259" key="8">
    <source>
        <dbReference type="Pfam" id="PF13567"/>
    </source>
</evidence>
<dbReference type="OrthoDB" id="9761531at2"/>
<evidence type="ECO:0000256" key="6">
    <source>
        <dbReference type="SAM" id="Phobius"/>
    </source>
</evidence>
<feature type="transmembrane region" description="Helical" evidence="6">
    <location>
        <begin position="339"/>
        <end position="358"/>
    </location>
</feature>
<name>G8R4Y0_OWEHD</name>
<evidence type="ECO:0000256" key="3">
    <source>
        <dbReference type="ARBA" id="ARBA00022692"/>
    </source>
</evidence>
<organism evidence="9 10">
    <name type="scientific">Owenweeksia hongkongensis (strain DSM 17368 / CIP 108786 / JCM 12287 / NRRL B-23963 / UST20020801)</name>
    <dbReference type="NCBI Taxonomy" id="926562"/>
    <lineage>
        <taxon>Bacteria</taxon>
        <taxon>Pseudomonadati</taxon>
        <taxon>Bacteroidota</taxon>
        <taxon>Flavobacteriia</taxon>
        <taxon>Flavobacteriales</taxon>
        <taxon>Owenweeksiaceae</taxon>
        <taxon>Owenweeksia</taxon>
    </lineage>
</organism>
<keyword evidence="5 6" id="KW-0472">Membrane</keyword>
<dbReference type="PATRIC" id="fig|926562.3.peg.3365"/>
<accession>G8R4Y0</accession>
<evidence type="ECO:0000259" key="7">
    <source>
        <dbReference type="Pfam" id="PF03772"/>
    </source>
</evidence>
<comment type="subcellular location">
    <subcellularLocation>
        <location evidence="1">Cell membrane</location>
        <topology evidence="1">Multi-pass membrane protein</topology>
    </subcellularLocation>
</comment>
<keyword evidence="2" id="KW-1003">Cell membrane</keyword>
<evidence type="ECO:0000256" key="1">
    <source>
        <dbReference type="ARBA" id="ARBA00004651"/>
    </source>
</evidence>
<feature type="transmembrane region" description="Helical" evidence="6">
    <location>
        <begin position="487"/>
        <end position="507"/>
    </location>
</feature>
<keyword evidence="3 6" id="KW-0812">Transmembrane</keyword>
<dbReference type="EMBL" id="CP003156">
    <property type="protein sequence ID" value="AEV34294.1"/>
    <property type="molecule type" value="Genomic_DNA"/>
</dbReference>
<evidence type="ECO:0000313" key="10">
    <source>
        <dbReference type="Proteomes" id="UP000005631"/>
    </source>
</evidence>
<dbReference type="GO" id="GO:0005886">
    <property type="term" value="C:plasma membrane"/>
    <property type="evidence" value="ECO:0007669"/>
    <property type="project" value="UniProtKB-SubCell"/>
</dbReference>
<dbReference type="Proteomes" id="UP000005631">
    <property type="component" value="Chromosome"/>
</dbReference>
<evidence type="ECO:0000256" key="5">
    <source>
        <dbReference type="ARBA" id="ARBA00023136"/>
    </source>
</evidence>